<keyword evidence="17" id="KW-0732">Signal</keyword>
<dbReference type="SUPFAM" id="SSF48726">
    <property type="entry name" value="Immunoglobulin"/>
    <property type="match status" value="1"/>
</dbReference>
<evidence type="ECO:0000256" key="16">
    <source>
        <dbReference type="SAM" id="Phobius"/>
    </source>
</evidence>
<keyword evidence="7 16" id="KW-1133">Transmembrane helix</keyword>
<dbReference type="STRING" id="9598.ENSPTRP00000007443"/>
<comment type="subcellular location">
    <subcellularLocation>
        <location evidence="1">Membrane</location>
        <topology evidence="1">Single-pass type I membrane protein</topology>
    </subcellularLocation>
</comment>
<gene>
    <name evidence="19 21" type="primary">CD3G</name>
</gene>
<dbReference type="PANTHER" id="PTHR10570">
    <property type="entry name" value="T-CELL SURFACE GLYCOPROTEIN CD3 GAMMA CHAIN / DELTA CHAIN"/>
    <property type="match status" value="1"/>
</dbReference>
<dbReference type="SMART" id="SM00077">
    <property type="entry name" value="ITAM"/>
    <property type="match status" value="1"/>
</dbReference>
<dbReference type="eggNOG" id="ENOG502S4XC">
    <property type="taxonomic scope" value="Eukaryota"/>
</dbReference>
<dbReference type="InterPro" id="IPR003598">
    <property type="entry name" value="Ig_sub2"/>
</dbReference>
<dbReference type="GO" id="GO:0015031">
    <property type="term" value="P:protein transport"/>
    <property type="evidence" value="ECO:0007669"/>
    <property type="project" value="Ensembl"/>
</dbReference>
<evidence type="ECO:0000256" key="1">
    <source>
        <dbReference type="ARBA" id="ARBA00004479"/>
    </source>
</evidence>
<feature type="domain" description="Immunoglobulin subtype 2" evidence="18">
    <location>
        <begin position="37"/>
        <end position="94"/>
    </location>
</feature>
<comment type="subunit">
    <text evidence="2">The TCR-CD3 complex is composed of a CD3D/CD3E and a CD3G/CD3E heterodimers that preferentially associate with TCRalpha and TCRbeta, respectively, to form TCRalpha/CD3E/CD3G and TCRbeta/CD3G/CD3E trimers. In turn, the hexamer interacts with CD3Z homodimer to form the TCR-CD3 complex. Alternatively, TCRalpha and TCRbeta can be replaced by TCRgamma and TCRdelta.</text>
</comment>
<keyword evidence="8" id="KW-1064">Adaptive immunity</keyword>
<accession>A0A0B4J2I4</accession>
<reference evidence="19" key="2">
    <citation type="submission" date="2025-08" db="UniProtKB">
        <authorList>
            <consortium name="Ensembl"/>
        </authorList>
    </citation>
    <scope>IDENTIFICATION</scope>
</reference>
<accession>A0A2J8N2N8</accession>
<evidence type="ECO:0000256" key="6">
    <source>
        <dbReference type="ARBA" id="ARBA00022859"/>
    </source>
</evidence>
<dbReference type="GeneID" id="451585"/>
<evidence type="ECO:0000256" key="10">
    <source>
        <dbReference type="ARBA" id="ARBA00023157"/>
    </source>
</evidence>
<evidence type="ECO:0000256" key="7">
    <source>
        <dbReference type="ARBA" id="ARBA00022989"/>
    </source>
</evidence>
<dbReference type="GO" id="GO:0007163">
    <property type="term" value="P:establishment or maintenance of cell polarity"/>
    <property type="evidence" value="ECO:0007669"/>
    <property type="project" value="Ensembl"/>
</dbReference>
<feature type="signal peptide" evidence="17">
    <location>
        <begin position="1"/>
        <end position="22"/>
    </location>
</feature>
<reference evidence="19 20" key="1">
    <citation type="journal article" date="2005" name="Nature">
        <title>Initial sequence of the chimpanzee genome and comparison with the human genome.</title>
        <authorList>
            <consortium name="Chimpanzee sequencing and analysis consortium"/>
        </authorList>
    </citation>
    <scope>NUCLEOTIDE SEQUENCE [LARGE SCALE GENOMIC DNA]</scope>
</reference>
<dbReference type="SMART" id="SM00408">
    <property type="entry name" value="IGc2"/>
    <property type="match status" value="1"/>
</dbReference>
<dbReference type="Proteomes" id="UP000002277">
    <property type="component" value="Chromosome 11"/>
</dbReference>
<dbReference type="FunCoup" id="A0A0B4J2I4">
    <property type="interactions" value="233"/>
</dbReference>
<evidence type="ECO:0000259" key="18">
    <source>
        <dbReference type="SMART" id="SM00408"/>
    </source>
</evidence>
<evidence type="ECO:0000313" key="19">
    <source>
        <dbReference type="Ensembl" id="ENSPTRP00000007443.3"/>
    </source>
</evidence>
<protein>
    <recommendedName>
        <fullName evidence="3">T-cell surface glycoprotein CD3 gamma chain</fullName>
    </recommendedName>
    <alternativeName>
        <fullName evidence="14">T-cell receptor T3 gamma chain</fullName>
    </alternativeName>
</protein>
<keyword evidence="4" id="KW-0597">Phosphoprotein</keyword>
<dbReference type="OrthoDB" id="8941324at2759"/>
<evidence type="ECO:0000256" key="2">
    <source>
        <dbReference type="ARBA" id="ARBA00011588"/>
    </source>
</evidence>
<dbReference type="SMR" id="A0A0B4J2I4"/>
<dbReference type="VGNC" id="VGNC:11286">
    <property type="gene designation" value="CD3G"/>
</dbReference>
<dbReference type="InterPro" id="IPR003110">
    <property type="entry name" value="Phos_immunorcpt_sig_ITAM"/>
</dbReference>
<keyword evidence="5 16" id="KW-0812">Transmembrane</keyword>
<dbReference type="GO" id="GO:0004888">
    <property type="term" value="F:transmembrane signaling receptor activity"/>
    <property type="evidence" value="ECO:0000318"/>
    <property type="project" value="GO_Central"/>
</dbReference>
<dbReference type="Pfam" id="PF16680">
    <property type="entry name" value="Ig_4"/>
    <property type="match status" value="1"/>
</dbReference>
<dbReference type="GO" id="GO:0007166">
    <property type="term" value="P:cell surface receptor signaling pathway"/>
    <property type="evidence" value="ECO:0000318"/>
    <property type="project" value="GO_Central"/>
</dbReference>
<feature type="transmembrane region" description="Helical" evidence="16">
    <location>
        <begin position="112"/>
        <end position="137"/>
    </location>
</feature>
<evidence type="ECO:0000256" key="8">
    <source>
        <dbReference type="ARBA" id="ARBA00023130"/>
    </source>
</evidence>
<dbReference type="GeneTree" id="ENSGT00940000153312"/>
<dbReference type="RefSeq" id="XP_009422530.1">
    <property type="nucleotide sequence ID" value="XM_009424255.5"/>
</dbReference>
<evidence type="ECO:0000256" key="15">
    <source>
        <dbReference type="ARBA" id="ARBA00045637"/>
    </source>
</evidence>
<evidence type="ECO:0000313" key="21">
    <source>
        <dbReference type="VGNC" id="VGNC:11286"/>
    </source>
</evidence>
<dbReference type="PROSITE" id="PS51055">
    <property type="entry name" value="ITAM_1"/>
    <property type="match status" value="1"/>
</dbReference>
<dbReference type="InterPro" id="IPR015484">
    <property type="entry name" value="CD3_esu/gsu/dsu"/>
</dbReference>
<dbReference type="GO" id="GO:0045059">
    <property type="term" value="P:positive thymic T cell selection"/>
    <property type="evidence" value="ECO:0000318"/>
    <property type="project" value="GO_Central"/>
</dbReference>
<evidence type="ECO:0000256" key="11">
    <source>
        <dbReference type="ARBA" id="ARBA00023170"/>
    </source>
</evidence>
<organism evidence="19 20">
    <name type="scientific">Pan troglodytes</name>
    <name type="common">Chimpanzee</name>
    <dbReference type="NCBI Taxonomy" id="9598"/>
    <lineage>
        <taxon>Eukaryota</taxon>
        <taxon>Metazoa</taxon>
        <taxon>Chordata</taxon>
        <taxon>Craniata</taxon>
        <taxon>Vertebrata</taxon>
        <taxon>Euteleostomi</taxon>
        <taxon>Mammalia</taxon>
        <taxon>Eutheria</taxon>
        <taxon>Euarchontoglires</taxon>
        <taxon>Primates</taxon>
        <taxon>Haplorrhini</taxon>
        <taxon>Catarrhini</taxon>
        <taxon>Hominidae</taxon>
        <taxon>Pan</taxon>
    </lineage>
</organism>
<dbReference type="EMBL" id="AACZ04006748">
    <property type="status" value="NOT_ANNOTATED_CDS"/>
    <property type="molecule type" value="Genomic_DNA"/>
</dbReference>
<dbReference type="GO" id="GO:0005829">
    <property type="term" value="C:cytosol"/>
    <property type="evidence" value="ECO:0007669"/>
    <property type="project" value="Ensembl"/>
</dbReference>
<dbReference type="PANTHER" id="PTHR10570:SF8">
    <property type="entry name" value="T-CELL SURFACE GLYCOPROTEIN CD3 GAMMA CHAIN"/>
    <property type="match status" value="1"/>
</dbReference>
<dbReference type="GO" id="GO:0002250">
    <property type="term" value="P:adaptive immune response"/>
    <property type="evidence" value="ECO:0007669"/>
    <property type="project" value="UniProtKB-KW"/>
</dbReference>
<keyword evidence="13" id="KW-0393">Immunoglobulin domain</keyword>
<evidence type="ECO:0000256" key="14">
    <source>
        <dbReference type="ARBA" id="ARBA00030773"/>
    </source>
</evidence>
<dbReference type="RefSeq" id="XP_508790.2">
    <property type="nucleotide sequence ID" value="XM_508790.7"/>
</dbReference>
<dbReference type="AlphaFoldDB" id="A0A0B4J2I4"/>
<proteinExistence type="predicted"/>
<evidence type="ECO:0000313" key="20">
    <source>
        <dbReference type="Proteomes" id="UP000002277"/>
    </source>
</evidence>
<evidence type="ECO:0000256" key="3">
    <source>
        <dbReference type="ARBA" id="ARBA00018021"/>
    </source>
</evidence>
<dbReference type="InterPro" id="IPR036179">
    <property type="entry name" value="Ig-like_dom_sf"/>
</dbReference>
<evidence type="ECO:0000256" key="17">
    <source>
        <dbReference type="SAM" id="SignalP"/>
    </source>
</evidence>
<dbReference type="InterPro" id="IPR032052">
    <property type="entry name" value="Ig_4"/>
</dbReference>
<dbReference type="HOGENOM" id="CLU_115449_0_0_1"/>
<name>A0A0B4J2I4_PANTR</name>
<dbReference type="CTD" id="917"/>
<evidence type="ECO:0000256" key="5">
    <source>
        <dbReference type="ARBA" id="ARBA00022692"/>
    </source>
</evidence>
<dbReference type="FunFam" id="2.60.40.10:FF:001337">
    <property type="entry name" value="T-cell surface glycoprotein CD3 gamma chain"/>
    <property type="match status" value="1"/>
</dbReference>
<evidence type="ECO:0000256" key="13">
    <source>
        <dbReference type="ARBA" id="ARBA00023319"/>
    </source>
</evidence>
<feature type="chain" id="PRO_5015034610" description="T-cell surface glycoprotein CD3 gamma chain" evidence="17">
    <location>
        <begin position="23"/>
        <end position="182"/>
    </location>
</feature>
<dbReference type="CDD" id="cd07691">
    <property type="entry name" value="IgC1_CD3_gamma_delta"/>
    <property type="match status" value="1"/>
</dbReference>
<dbReference type="Ensembl" id="ENSPTRT00000008063.4">
    <property type="protein sequence ID" value="ENSPTRP00000007443.3"/>
    <property type="gene ID" value="ENSPTRG00000004340.5"/>
</dbReference>
<dbReference type="GO" id="GO:0042105">
    <property type="term" value="C:alpha-beta T cell receptor complex"/>
    <property type="evidence" value="ECO:0000318"/>
    <property type="project" value="GO_Central"/>
</dbReference>
<dbReference type="KEGG" id="ptr:451585"/>
<dbReference type="InParanoid" id="A0A0B4J2I4"/>
<dbReference type="OMA" id="QYGHLQG"/>
<sequence>MEQGKGLAVLILAIILLQGTLAQSIKGNHLVKVYDYQEDGSVLLTCDAEAKNITWFKDGKMIGFLTEDKKKWNLGSNAKDPRGMYQCKGSQNKSKPLQVYYRMCQNCIELNAATISGFLFAEIVSIFVLAVGVYFIAGQDGVRQSRASDKQTLLPNDQLYQPLKDREDDQYSHLQGNQLRRN</sequence>
<reference evidence="19" key="3">
    <citation type="submission" date="2025-09" db="UniProtKB">
        <authorList>
            <consortium name="Ensembl"/>
        </authorList>
    </citation>
    <scope>IDENTIFICATION</scope>
</reference>
<dbReference type="GO" id="GO:0042802">
    <property type="term" value="F:identical protein binding"/>
    <property type="evidence" value="ECO:0007669"/>
    <property type="project" value="Ensembl"/>
</dbReference>
<keyword evidence="11" id="KW-0675">Receptor</keyword>
<dbReference type="Bgee" id="ENSPTRG00000004340">
    <property type="expression patterns" value="Expressed in thymus and 10 other cell types or tissues"/>
</dbReference>
<dbReference type="InterPro" id="IPR013783">
    <property type="entry name" value="Ig-like_fold"/>
</dbReference>
<evidence type="ECO:0000256" key="9">
    <source>
        <dbReference type="ARBA" id="ARBA00023136"/>
    </source>
</evidence>
<evidence type="ECO:0000256" key="4">
    <source>
        <dbReference type="ARBA" id="ARBA00022553"/>
    </source>
</evidence>
<dbReference type="Gene3D" id="2.60.40.10">
    <property type="entry name" value="Immunoglobulins"/>
    <property type="match status" value="1"/>
</dbReference>
<dbReference type="GO" id="GO:0070228">
    <property type="term" value="P:regulation of lymphocyte apoptotic process"/>
    <property type="evidence" value="ECO:0007669"/>
    <property type="project" value="Ensembl"/>
</dbReference>
<keyword evidence="12" id="KW-0325">Glycoprotein</keyword>
<evidence type="ECO:0000256" key="12">
    <source>
        <dbReference type="ARBA" id="ARBA00023180"/>
    </source>
</evidence>
<keyword evidence="10" id="KW-1015">Disulfide bond</keyword>
<dbReference type="GO" id="GO:0009897">
    <property type="term" value="C:external side of plasma membrane"/>
    <property type="evidence" value="ECO:0000318"/>
    <property type="project" value="GO_Central"/>
</dbReference>
<dbReference type="Pfam" id="PF02189">
    <property type="entry name" value="ITAM"/>
    <property type="match status" value="1"/>
</dbReference>
<dbReference type="PaxDb" id="9598-ENSPTRP00000007443"/>
<keyword evidence="20" id="KW-1185">Reference proteome</keyword>
<keyword evidence="6" id="KW-0391">Immunity</keyword>
<comment type="function">
    <text evidence="15">Part of the TCR-CD3 complex present on T-lymphocyte cell surface that plays an essential role in adaptive immune response. When antigen presenting cells (APCs) activate T-cell receptor (TCR), TCR-mediated signals are transmitted across the cell membrane by the CD3 chains CD3D, CD3E, CD3G and CD3Z. All CD3 chains contain immunoreceptor tyrosine-based activation motifs (ITAMs) in their cytoplasmic domain. Upon TCR engagement, these motifs become phosphorylated by Src family protein tyrosine kinases LCK and FYN, resulting in the activation of downstream signaling pathways. In addition to this role of signal transduction in T-cell activation, CD3G plays an essential role in the dynamic regulation of TCR expression at the cell surface. Indeed, constitutive TCR cycling is dependent on the di-leucine-based (diL) receptor-sorting motif present in CD3G.</text>
</comment>
<keyword evidence="9 16" id="KW-0472">Membrane</keyword>